<dbReference type="Pfam" id="PF10336">
    <property type="entry name" value="DUF2420"/>
    <property type="match status" value="1"/>
</dbReference>
<feature type="compositionally biased region" description="Basic and acidic residues" evidence="1">
    <location>
        <begin position="646"/>
        <end position="661"/>
    </location>
</feature>
<sequence>MSTSTATILEPYDSHMHDFQGDTDIPMFTGSIMADTTWTSVEDTMDDDSSNSQSQSEPVEIEMETNEGYVQEYEMTDYQDGVPQDGDQDLPDIEFTDEHQAASPSMPGFDTTVALSAEPSLFLDPPSMMHSALPSPSIPQAELSAPPVENDWSLTNHTVHEVYVESEPVAVQAIYSASSEPQESTSAISPVFPAPELSGDAADAAPSHEAEAPPQEVVSGNTEGEATTGLEAPPVSDIERFAQEAESTTTVAGHVQKEDSVANSDAADSTAEPTTLAVEQVDSEQQEYAYEDYEETQEVASSGDPHEISAGVYIDPPPAVLLEVSYATERLELCLFNQPTPGSGSQTPTAEAPVELHQTFTLLLHDRPTLYYEPLSDVFAALRADEVVNSIPELSEGELVLDAYDLQLVASEDNMYMHEVTLHELNILHDDAHLSGPLRLRLYPRSPRFITRFHTLRDQIDRLAIGEVEQEDLYSELPAIAEEQLLEEQRPISPTDAQARALPAETPSSEEYTENAQPGEPQVDLESQEYQAPEEDRQEYDIDNGVAVALERLDEQEEVDNEGETNREDTEQGTYPEFDENAEYDGAVADDTTEGTEIGDVSHESRVEEREEETPTNVDLDTTAEHLDEAAQPEGAESTTGFAAEISEHGEEGDERDHGELESGEIFEYATNETADTAEPRKDTESGYEDTSIPLQESTIAVLEKDETFEGVVTSEDTAVTQAETAERDSEFQKPVSEPLVEEAWADENNHEGSHLVQHELTPKKSTDTLASRVSKRSYDLVEPDFEDYDGEDDPSLSLPVDTKLRSHFLGICLSREASLRRTKRGLSFLSQWS</sequence>
<accession>A0ABP1DCD5</accession>
<dbReference type="EMBL" id="OZ037946">
    <property type="protein sequence ID" value="CAL1704247.1"/>
    <property type="molecule type" value="Genomic_DNA"/>
</dbReference>
<feature type="region of interest" description="Disordered" evidence="1">
    <location>
        <begin position="748"/>
        <end position="776"/>
    </location>
</feature>
<feature type="compositionally biased region" description="Polar residues" evidence="1">
    <location>
        <begin position="261"/>
        <end position="273"/>
    </location>
</feature>
<feature type="region of interest" description="Disordered" evidence="1">
    <location>
        <begin position="712"/>
        <end position="736"/>
    </location>
</feature>
<keyword evidence="3" id="KW-1185">Reference proteome</keyword>
<protein>
    <submittedName>
        <fullName evidence="2">Uncharacterized protein</fullName>
    </submittedName>
</protein>
<feature type="compositionally biased region" description="Acidic residues" evidence="1">
    <location>
        <begin position="532"/>
        <end position="542"/>
    </location>
</feature>
<name>A0ABP1DCD5_9APHY</name>
<feature type="compositionally biased region" description="Basic and acidic residues" evidence="1">
    <location>
        <begin position="748"/>
        <end position="767"/>
    </location>
</feature>
<feature type="region of interest" description="Disordered" evidence="1">
    <location>
        <begin position="39"/>
        <end position="62"/>
    </location>
</feature>
<proteinExistence type="predicted"/>
<reference evidence="3" key="1">
    <citation type="submission" date="2024-04" db="EMBL/GenBank/DDBJ databases">
        <authorList>
            <person name="Shaw F."/>
            <person name="Minotto A."/>
        </authorList>
    </citation>
    <scope>NUCLEOTIDE SEQUENCE [LARGE SCALE GENOMIC DNA]</scope>
</reference>
<feature type="region of interest" description="Disordered" evidence="1">
    <location>
        <begin position="194"/>
        <end position="274"/>
    </location>
</feature>
<feature type="compositionally biased region" description="Polar residues" evidence="1">
    <location>
        <begin position="715"/>
        <end position="724"/>
    </location>
</feature>
<dbReference type="InterPro" id="IPR018822">
    <property type="entry name" value="UPF0646"/>
</dbReference>
<feature type="compositionally biased region" description="Basic and acidic residues" evidence="1">
    <location>
        <begin position="600"/>
        <end position="609"/>
    </location>
</feature>
<feature type="compositionally biased region" description="Polar residues" evidence="1">
    <location>
        <begin position="506"/>
        <end position="516"/>
    </location>
</feature>
<feature type="region of interest" description="Disordered" evidence="1">
    <location>
        <begin position="488"/>
        <end position="697"/>
    </location>
</feature>
<evidence type="ECO:0000313" key="2">
    <source>
        <dbReference type="EMBL" id="CAL1704247.1"/>
    </source>
</evidence>
<feature type="compositionally biased region" description="Acidic residues" evidence="1">
    <location>
        <begin position="554"/>
        <end position="563"/>
    </location>
</feature>
<gene>
    <name evidence="2" type="ORF">GFSPODELE1_LOCUS4923</name>
</gene>
<evidence type="ECO:0000313" key="3">
    <source>
        <dbReference type="Proteomes" id="UP001497453"/>
    </source>
</evidence>
<dbReference type="Proteomes" id="UP001497453">
    <property type="component" value="Chromosome 3"/>
</dbReference>
<organism evidence="2 3">
    <name type="scientific">Somion occarium</name>
    <dbReference type="NCBI Taxonomy" id="3059160"/>
    <lineage>
        <taxon>Eukaryota</taxon>
        <taxon>Fungi</taxon>
        <taxon>Dikarya</taxon>
        <taxon>Basidiomycota</taxon>
        <taxon>Agaricomycotina</taxon>
        <taxon>Agaricomycetes</taxon>
        <taxon>Polyporales</taxon>
        <taxon>Cerrenaceae</taxon>
        <taxon>Somion</taxon>
    </lineage>
</organism>
<evidence type="ECO:0000256" key="1">
    <source>
        <dbReference type="SAM" id="MobiDB-lite"/>
    </source>
</evidence>